<proteinExistence type="inferred from homology"/>
<evidence type="ECO:0000256" key="3">
    <source>
        <dbReference type="ARBA" id="ARBA00022729"/>
    </source>
</evidence>
<evidence type="ECO:0000259" key="6">
    <source>
        <dbReference type="Pfam" id="PF00419"/>
    </source>
</evidence>
<evidence type="ECO:0000313" key="8">
    <source>
        <dbReference type="Proteomes" id="UP000275321"/>
    </source>
</evidence>
<reference evidence="7 8" key="1">
    <citation type="submission" date="2018-10" db="EMBL/GenBank/DDBJ databases">
        <title>Transmission dynamics of multidrug resistant bacteria on intensive care unit surfaces.</title>
        <authorList>
            <person name="D'Souza A.W."/>
            <person name="Potter R.F."/>
            <person name="Wallace M."/>
            <person name="Shupe A."/>
            <person name="Patel S."/>
            <person name="Sun S."/>
            <person name="Gul D."/>
            <person name="Kwon J.H."/>
            <person name="Andleeb S."/>
            <person name="Burnham C.-A.D."/>
            <person name="Dantas G."/>
        </authorList>
    </citation>
    <scope>NUCLEOTIDE SEQUENCE [LARGE SCALE GENOMIC DNA]</scope>
    <source>
        <strain evidence="7 8">EC_073</strain>
    </source>
</reference>
<protein>
    <submittedName>
        <fullName evidence="7">Fimbrial protein</fullName>
    </submittedName>
</protein>
<comment type="subcellular location">
    <subcellularLocation>
        <location evidence="1">Fimbrium</location>
    </subcellularLocation>
</comment>
<gene>
    <name evidence="7" type="ORF">EGK68_24680</name>
</gene>
<dbReference type="PANTHER" id="PTHR33420">
    <property type="entry name" value="FIMBRIAL SUBUNIT ELFA-RELATED"/>
    <property type="match status" value="1"/>
</dbReference>
<dbReference type="Gene3D" id="2.60.40.1090">
    <property type="entry name" value="Fimbrial-type adhesion domain"/>
    <property type="match status" value="1"/>
</dbReference>
<dbReference type="InterPro" id="IPR036937">
    <property type="entry name" value="Adhesion_dom_fimbrial_sf"/>
</dbReference>
<evidence type="ECO:0000256" key="2">
    <source>
        <dbReference type="ARBA" id="ARBA00006671"/>
    </source>
</evidence>
<dbReference type="EMBL" id="RHWT01000062">
    <property type="protein sequence ID" value="RSB24862.1"/>
    <property type="molecule type" value="Genomic_DNA"/>
</dbReference>
<comment type="similarity">
    <text evidence="2">Belongs to the fimbrial protein family.</text>
</comment>
<dbReference type="GO" id="GO:0043709">
    <property type="term" value="P:cell adhesion involved in single-species biofilm formation"/>
    <property type="evidence" value="ECO:0007669"/>
    <property type="project" value="TreeGrafter"/>
</dbReference>
<evidence type="ECO:0000256" key="5">
    <source>
        <dbReference type="SAM" id="SignalP"/>
    </source>
</evidence>
<dbReference type="SUPFAM" id="SSF49401">
    <property type="entry name" value="Bacterial adhesins"/>
    <property type="match status" value="1"/>
</dbReference>
<sequence>MYKKQLCAGITFLLMVSGETQAGNRHHVVTDGGITHFRGVLTAEACSVSTDSRSQTVSMGQLRSNQFSGVGSQTSPVGFSIRLTECSTAVSDQVGVTFSGITDGKDPLVLKAGEGMNAATGVGLALFDEQGEIIPLNTQPLVWSRLHEGDNSLRFHARYRATSRRVTGGNADAFTSFTLTYQ</sequence>
<dbReference type="GO" id="GO:0009289">
    <property type="term" value="C:pilus"/>
    <property type="evidence" value="ECO:0007669"/>
    <property type="project" value="UniProtKB-SubCell"/>
</dbReference>
<accession>A0A3R9A077</accession>
<keyword evidence="4" id="KW-0281">Fimbrium</keyword>
<dbReference type="InterPro" id="IPR050263">
    <property type="entry name" value="Bact_Fimbrial_Adh_Pro"/>
</dbReference>
<feature type="signal peptide" evidence="5">
    <location>
        <begin position="1"/>
        <end position="22"/>
    </location>
</feature>
<organism evidence="7 8">
    <name type="scientific">Enterobacter cloacae</name>
    <dbReference type="NCBI Taxonomy" id="550"/>
    <lineage>
        <taxon>Bacteria</taxon>
        <taxon>Pseudomonadati</taxon>
        <taxon>Pseudomonadota</taxon>
        <taxon>Gammaproteobacteria</taxon>
        <taxon>Enterobacterales</taxon>
        <taxon>Enterobacteriaceae</taxon>
        <taxon>Enterobacter</taxon>
        <taxon>Enterobacter cloacae complex</taxon>
    </lineage>
</organism>
<dbReference type="InterPro" id="IPR008966">
    <property type="entry name" value="Adhesion_dom_sf"/>
</dbReference>
<name>A0A3R9A077_ENTCL</name>
<keyword evidence="3 5" id="KW-0732">Signal</keyword>
<evidence type="ECO:0000256" key="1">
    <source>
        <dbReference type="ARBA" id="ARBA00004561"/>
    </source>
</evidence>
<evidence type="ECO:0000313" key="7">
    <source>
        <dbReference type="EMBL" id="RSB24862.1"/>
    </source>
</evidence>
<dbReference type="Pfam" id="PF00419">
    <property type="entry name" value="Fimbrial"/>
    <property type="match status" value="1"/>
</dbReference>
<dbReference type="PANTHER" id="PTHR33420:SF12">
    <property type="entry name" value="FIMBRIN-LIKE PROTEIN FIMI-RELATED"/>
    <property type="match status" value="1"/>
</dbReference>
<comment type="caution">
    <text evidence="7">The sequence shown here is derived from an EMBL/GenBank/DDBJ whole genome shotgun (WGS) entry which is preliminary data.</text>
</comment>
<dbReference type="Proteomes" id="UP000275321">
    <property type="component" value="Unassembled WGS sequence"/>
</dbReference>
<feature type="domain" description="Fimbrial-type adhesion" evidence="6">
    <location>
        <begin position="36"/>
        <end position="182"/>
    </location>
</feature>
<dbReference type="AlphaFoldDB" id="A0A3R9A077"/>
<dbReference type="InterPro" id="IPR000259">
    <property type="entry name" value="Adhesion_dom_fimbrial"/>
</dbReference>
<feature type="chain" id="PRO_5018676024" evidence="5">
    <location>
        <begin position="23"/>
        <end position="182"/>
    </location>
</feature>
<evidence type="ECO:0000256" key="4">
    <source>
        <dbReference type="ARBA" id="ARBA00023263"/>
    </source>
</evidence>